<dbReference type="Proteomes" id="UP001529510">
    <property type="component" value="Unassembled WGS sequence"/>
</dbReference>
<dbReference type="InterPro" id="IPR048584">
    <property type="entry name" value="Ribosomal_uS5m_N"/>
</dbReference>
<dbReference type="PANTHER" id="PTHR48277">
    <property type="entry name" value="MITOCHONDRIAL RIBOSOMAL PROTEIN S5"/>
    <property type="match status" value="1"/>
</dbReference>
<keyword evidence="4" id="KW-1185">Reference proteome</keyword>
<comment type="caution">
    <text evidence="3">The sequence shown here is derived from an EMBL/GenBank/DDBJ whole genome shotgun (WGS) entry which is preliminary data.</text>
</comment>
<evidence type="ECO:0000256" key="1">
    <source>
        <dbReference type="SAM" id="MobiDB-lite"/>
    </source>
</evidence>
<organism evidence="3 4">
    <name type="scientific">Cirrhinus mrigala</name>
    <name type="common">Mrigala</name>
    <dbReference type="NCBI Taxonomy" id="683832"/>
    <lineage>
        <taxon>Eukaryota</taxon>
        <taxon>Metazoa</taxon>
        <taxon>Chordata</taxon>
        <taxon>Craniata</taxon>
        <taxon>Vertebrata</taxon>
        <taxon>Euteleostomi</taxon>
        <taxon>Actinopterygii</taxon>
        <taxon>Neopterygii</taxon>
        <taxon>Teleostei</taxon>
        <taxon>Ostariophysi</taxon>
        <taxon>Cypriniformes</taxon>
        <taxon>Cyprinidae</taxon>
        <taxon>Labeoninae</taxon>
        <taxon>Labeonini</taxon>
        <taxon>Cirrhinus</taxon>
    </lineage>
</organism>
<reference evidence="3 4" key="1">
    <citation type="submission" date="2024-05" db="EMBL/GenBank/DDBJ databases">
        <title>Genome sequencing and assembly of Indian major carp, Cirrhinus mrigala (Hamilton, 1822).</title>
        <authorList>
            <person name="Mohindra V."/>
            <person name="Chowdhury L.M."/>
            <person name="Lal K."/>
            <person name="Jena J.K."/>
        </authorList>
    </citation>
    <scope>NUCLEOTIDE SEQUENCE [LARGE SCALE GENOMIC DNA]</scope>
    <source>
        <strain evidence="3">CM1030</strain>
        <tissue evidence="3">Blood</tissue>
    </source>
</reference>
<feature type="domain" description="Small ribosomal subunit protein uS5m N-terminal" evidence="2">
    <location>
        <begin position="2"/>
        <end position="72"/>
    </location>
</feature>
<accession>A0ABD0P728</accession>
<feature type="non-terminal residue" evidence="3">
    <location>
        <position position="1"/>
    </location>
</feature>
<gene>
    <name evidence="3" type="ORF">M9458_034494</name>
</gene>
<feature type="compositionally biased region" description="Basic and acidic residues" evidence="1">
    <location>
        <begin position="24"/>
        <end position="46"/>
    </location>
</feature>
<dbReference type="EMBL" id="JAMKFB020000017">
    <property type="protein sequence ID" value="KAL0169898.1"/>
    <property type="molecule type" value="Genomic_DNA"/>
</dbReference>
<dbReference type="Pfam" id="PF21251">
    <property type="entry name" value="Ribosomal_uS5m_N"/>
    <property type="match status" value="1"/>
</dbReference>
<dbReference type="InterPro" id="IPR000851">
    <property type="entry name" value="Ribosomal_uS5"/>
</dbReference>
<feature type="region of interest" description="Disordered" evidence="1">
    <location>
        <begin position="1"/>
        <end position="48"/>
    </location>
</feature>
<evidence type="ECO:0000313" key="3">
    <source>
        <dbReference type="EMBL" id="KAL0169898.1"/>
    </source>
</evidence>
<feature type="non-terminal residue" evidence="3">
    <location>
        <position position="77"/>
    </location>
</feature>
<name>A0ABD0P728_CIRMR</name>
<sequence length="77" mass="8726">RAGYLWPGLNTPVYKDGSVQKPSQRGEAEQKEVTATLERQRDEWDKRRKTKIKRERGWTGYSWGGISLGPPDPGPNG</sequence>
<dbReference type="PANTHER" id="PTHR48277:SF1">
    <property type="entry name" value="MITOCHONDRIAL RIBOSOMAL PROTEIN S5"/>
    <property type="match status" value="1"/>
</dbReference>
<protein>
    <recommendedName>
        <fullName evidence="2">Small ribosomal subunit protein uS5m N-terminal domain-containing protein</fullName>
    </recommendedName>
</protein>
<dbReference type="AlphaFoldDB" id="A0ABD0P728"/>
<proteinExistence type="predicted"/>
<evidence type="ECO:0000313" key="4">
    <source>
        <dbReference type="Proteomes" id="UP001529510"/>
    </source>
</evidence>
<evidence type="ECO:0000259" key="2">
    <source>
        <dbReference type="Pfam" id="PF21251"/>
    </source>
</evidence>